<keyword evidence="2" id="KW-1185">Reference proteome</keyword>
<proteinExistence type="predicted"/>
<reference evidence="1 2" key="1">
    <citation type="submission" date="2020-04" db="EMBL/GenBank/DDBJ databases">
        <title>Massilia sp. RP-1-19 isolated from soil.</title>
        <authorList>
            <person name="Dahal R.H."/>
        </authorList>
    </citation>
    <scope>NUCLEOTIDE SEQUENCE [LARGE SCALE GENOMIC DNA]</scope>
    <source>
        <strain evidence="1 2">RP-1-19</strain>
    </source>
</reference>
<protein>
    <recommendedName>
        <fullName evidence="3">Phage tail protein</fullName>
    </recommendedName>
</protein>
<evidence type="ECO:0000313" key="1">
    <source>
        <dbReference type="EMBL" id="NML62268.1"/>
    </source>
</evidence>
<comment type="caution">
    <text evidence="1">The sequence shown here is derived from an EMBL/GenBank/DDBJ whole genome shotgun (WGS) entry which is preliminary data.</text>
</comment>
<dbReference type="Proteomes" id="UP000583752">
    <property type="component" value="Unassembled WGS sequence"/>
</dbReference>
<dbReference type="AlphaFoldDB" id="A0A848HUA7"/>
<dbReference type="EMBL" id="JABBGG010000007">
    <property type="protein sequence ID" value="NML62268.1"/>
    <property type="molecule type" value="Genomic_DNA"/>
</dbReference>
<organism evidence="1 2">
    <name type="scientific">Massilia polaris</name>
    <dbReference type="NCBI Taxonomy" id="2728846"/>
    <lineage>
        <taxon>Bacteria</taxon>
        <taxon>Pseudomonadati</taxon>
        <taxon>Pseudomonadota</taxon>
        <taxon>Betaproteobacteria</taxon>
        <taxon>Burkholderiales</taxon>
        <taxon>Oxalobacteraceae</taxon>
        <taxon>Telluria group</taxon>
        <taxon>Massilia</taxon>
    </lineage>
</organism>
<dbReference type="RefSeq" id="WP_169467045.1">
    <property type="nucleotide sequence ID" value="NZ_JABBGG010000007.1"/>
</dbReference>
<gene>
    <name evidence="1" type="ORF">HHL21_14520</name>
</gene>
<accession>A0A848HUA7</accession>
<sequence length="311" mass="32705">MMGKLVRNAVLLAVIQPVPGTDAVPTGALNAIMAMNISAQPISAEFAKRNNIKPYFGNMGSVPVAVHAEVSFEIELAGAGAAGTAPKYGPLLRGCAFSETTSAGVSVTYAPVTEAQEAVTLYYNLDGILYRMTDAKGTVAFGLSAKGIPVMKYRFIGLYSTPTDTPTPVGVDYSGFKDPLAVNASNTPVATLHGVAGKVQSIDADMANQLVYRNLIGWEGILITGREPTGSYVMELESVATKDWYTTIKDGVLGTLSVTHGLTAGNIIQLAAPKVQVLDPSLSEADGISMLTCKLDLQPDVGNDEFILTVR</sequence>
<name>A0A848HUA7_9BURK</name>
<evidence type="ECO:0000313" key="2">
    <source>
        <dbReference type="Proteomes" id="UP000583752"/>
    </source>
</evidence>
<evidence type="ECO:0008006" key="3">
    <source>
        <dbReference type="Google" id="ProtNLM"/>
    </source>
</evidence>